<dbReference type="AlphaFoldDB" id="A0AAD3Y096"/>
<dbReference type="PROSITE" id="PS00940">
    <property type="entry name" value="GAMMA_THIONIN"/>
    <property type="match status" value="1"/>
</dbReference>
<dbReference type="Gene3D" id="3.30.30.10">
    <property type="entry name" value="Knottin, scorpion toxin-like"/>
    <property type="match status" value="1"/>
</dbReference>
<evidence type="ECO:0000313" key="5">
    <source>
        <dbReference type="EMBL" id="GMH24447.1"/>
    </source>
</evidence>
<dbReference type="SUPFAM" id="SSF57095">
    <property type="entry name" value="Scorpion toxin-like"/>
    <property type="match status" value="1"/>
</dbReference>
<evidence type="ECO:0000256" key="2">
    <source>
        <dbReference type="ARBA" id="ARBA00023157"/>
    </source>
</evidence>
<dbReference type="InterPro" id="IPR008176">
    <property type="entry name" value="Defensin_plant"/>
</dbReference>
<gene>
    <name evidence="5" type="ORF">Nepgr_026290</name>
</gene>
<sequence>MAKPTLLFSAIYVLVLLLVMEIGPRVAEGRTCESPSDKYKGYCIHSSNCADICRTEGFTGGECKGSFHRRCMCTKNCA</sequence>
<keyword evidence="2" id="KW-1015">Disulfide bond</keyword>
<proteinExistence type="predicted"/>
<dbReference type="Proteomes" id="UP001279734">
    <property type="component" value="Unassembled WGS sequence"/>
</dbReference>
<keyword evidence="6" id="KW-1185">Reference proteome</keyword>
<keyword evidence="1 3" id="KW-0732">Signal</keyword>
<evidence type="ECO:0000256" key="3">
    <source>
        <dbReference type="SAM" id="SignalP"/>
    </source>
</evidence>
<dbReference type="EMBL" id="BSYO01000028">
    <property type="protein sequence ID" value="GMH24447.1"/>
    <property type="molecule type" value="Genomic_DNA"/>
</dbReference>
<feature type="signal peptide" evidence="3">
    <location>
        <begin position="1"/>
        <end position="29"/>
    </location>
</feature>
<dbReference type="PANTHER" id="PTHR33147:SF39">
    <property type="entry name" value="DRO1 PROTEIN-RELATED"/>
    <property type="match status" value="1"/>
</dbReference>
<evidence type="ECO:0000313" key="6">
    <source>
        <dbReference type="Proteomes" id="UP001279734"/>
    </source>
</evidence>
<reference evidence="5" key="1">
    <citation type="submission" date="2023-05" db="EMBL/GenBank/DDBJ databases">
        <title>Nepenthes gracilis genome sequencing.</title>
        <authorList>
            <person name="Fukushima K."/>
        </authorList>
    </citation>
    <scope>NUCLEOTIDE SEQUENCE</scope>
    <source>
        <strain evidence="5">SING2019-196</strain>
    </source>
</reference>
<feature type="domain" description="Knottins-like" evidence="4">
    <location>
        <begin position="31"/>
        <end position="77"/>
    </location>
</feature>
<evidence type="ECO:0000259" key="4">
    <source>
        <dbReference type="SMART" id="SM00505"/>
    </source>
</evidence>
<organism evidence="5 6">
    <name type="scientific">Nepenthes gracilis</name>
    <name type="common">Slender pitcher plant</name>
    <dbReference type="NCBI Taxonomy" id="150966"/>
    <lineage>
        <taxon>Eukaryota</taxon>
        <taxon>Viridiplantae</taxon>
        <taxon>Streptophyta</taxon>
        <taxon>Embryophyta</taxon>
        <taxon>Tracheophyta</taxon>
        <taxon>Spermatophyta</taxon>
        <taxon>Magnoliopsida</taxon>
        <taxon>eudicotyledons</taxon>
        <taxon>Gunneridae</taxon>
        <taxon>Pentapetalae</taxon>
        <taxon>Caryophyllales</taxon>
        <taxon>Nepenthaceae</taxon>
        <taxon>Nepenthes</taxon>
    </lineage>
</organism>
<dbReference type="GO" id="GO:0006952">
    <property type="term" value="P:defense response"/>
    <property type="evidence" value="ECO:0007669"/>
    <property type="project" value="InterPro"/>
</dbReference>
<dbReference type="PRINTS" id="PR00288">
    <property type="entry name" value="PUROTHIONIN"/>
</dbReference>
<feature type="chain" id="PRO_5042191028" description="Knottins-like domain-containing protein" evidence="3">
    <location>
        <begin position="30"/>
        <end position="78"/>
    </location>
</feature>
<dbReference type="InterPro" id="IPR003614">
    <property type="entry name" value="Knottins"/>
</dbReference>
<dbReference type="Pfam" id="PF00304">
    <property type="entry name" value="Gamma-thionin"/>
    <property type="match status" value="1"/>
</dbReference>
<name>A0AAD3Y096_NEPGR</name>
<comment type="caution">
    <text evidence="5">The sequence shown here is derived from an EMBL/GenBank/DDBJ whole genome shotgun (WGS) entry which is preliminary data.</text>
</comment>
<dbReference type="PANTHER" id="PTHR33147">
    <property type="entry name" value="DEFENSIN-LIKE PROTEIN 1"/>
    <property type="match status" value="1"/>
</dbReference>
<protein>
    <recommendedName>
        <fullName evidence="4">Knottins-like domain-containing protein</fullName>
    </recommendedName>
</protein>
<dbReference type="InterPro" id="IPR036574">
    <property type="entry name" value="Scorpion_toxin-like_sf"/>
</dbReference>
<dbReference type="SMART" id="SM00505">
    <property type="entry name" value="Knot1"/>
    <property type="match status" value="1"/>
</dbReference>
<accession>A0AAD3Y096</accession>
<evidence type="ECO:0000256" key="1">
    <source>
        <dbReference type="ARBA" id="ARBA00022729"/>
    </source>
</evidence>